<dbReference type="EMBL" id="SDMK01000002">
    <property type="protein sequence ID" value="RXS95648.1"/>
    <property type="molecule type" value="Genomic_DNA"/>
</dbReference>
<dbReference type="AlphaFoldDB" id="A0A4Q1SFK3"/>
<organism evidence="1 2">
    <name type="scientific">Silvibacterium dinghuense</name>
    <dbReference type="NCBI Taxonomy" id="1560006"/>
    <lineage>
        <taxon>Bacteria</taxon>
        <taxon>Pseudomonadati</taxon>
        <taxon>Acidobacteriota</taxon>
        <taxon>Terriglobia</taxon>
        <taxon>Terriglobales</taxon>
        <taxon>Acidobacteriaceae</taxon>
        <taxon>Silvibacterium</taxon>
    </lineage>
</organism>
<comment type="caution">
    <text evidence="1">The sequence shown here is derived from an EMBL/GenBank/DDBJ whole genome shotgun (WGS) entry which is preliminary data.</text>
</comment>
<sequence length="101" mass="11310">MSFWNVTGAETASGMAVVGDGMRVESLLELEERAIRALTYVDRPVLEQLLEEASALAATGQRTVPSRELMQAHRIFGALLEKTARNLRLLRRAHHVRLERA</sequence>
<evidence type="ECO:0000313" key="2">
    <source>
        <dbReference type="Proteomes" id="UP000290253"/>
    </source>
</evidence>
<dbReference type="Proteomes" id="UP000290253">
    <property type="component" value="Unassembled WGS sequence"/>
</dbReference>
<reference evidence="1 2" key="1">
    <citation type="journal article" date="2016" name="Int. J. Syst. Evol. Microbiol.">
        <title>Acidipila dinghuensis sp. nov., an acidobacterium isolated from forest soil.</title>
        <authorList>
            <person name="Jiang Y.W."/>
            <person name="Wang J."/>
            <person name="Chen M.H."/>
            <person name="Lv Y.Y."/>
            <person name="Qiu L.H."/>
        </authorList>
    </citation>
    <scope>NUCLEOTIDE SEQUENCE [LARGE SCALE GENOMIC DNA]</scope>
    <source>
        <strain evidence="1 2">DHOF10</strain>
    </source>
</reference>
<protein>
    <submittedName>
        <fullName evidence="1">Uncharacterized protein</fullName>
    </submittedName>
</protein>
<keyword evidence="2" id="KW-1185">Reference proteome</keyword>
<name>A0A4Q1SFK3_9BACT</name>
<dbReference type="RefSeq" id="WP_129208844.1">
    <property type="nucleotide sequence ID" value="NZ_BMGU01000004.1"/>
</dbReference>
<proteinExistence type="predicted"/>
<gene>
    <name evidence="1" type="ORF">ESZ00_13915</name>
</gene>
<evidence type="ECO:0000313" key="1">
    <source>
        <dbReference type="EMBL" id="RXS95648.1"/>
    </source>
</evidence>
<accession>A0A4Q1SFK3</accession>